<dbReference type="EC" id="2.3.1.-" evidence="6"/>
<dbReference type="GO" id="GO:0003841">
    <property type="term" value="F:1-acylglycerol-3-phosphate O-acyltransferase activity"/>
    <property type="evidence" value="ECO:0007669"/>
    <property type="project" value="TreeGrafter"/>
</dbReference>
<evidence type="ECO:0000313" key="8">
    <source>
        <dbReference type="Proteomes" id="UP000254618"/>
    </source>
</evidence>
<dbReference type="Proteomes" id="UP000254618">
    <property type="component" value="Unassembled WGS sequence"/>
</dbReference>
<organism evidence="6 8">
    <name type="scientific">Moraxella equi</name>
    <dbReference type="NCBI Taxonomy" id="60442"/>
    <lineage>
        <taxon>Bacteria</taxon>
        <taxon>Pseudomonadati</taxon>
        <taxon>Pseudomonadota</taxon>
        <taxon>Gammaproteobacteria</taxon>
        <taxon>Moraxellales</taxon>
        <taxon>Moraxellaceae</taxon>
        <taxon>Moraxella</taxon>
    </lineage>
</organism>
<reference evidence="5 7" key="1">
    <citation type="submission" date="2017-03" db="EMBL/GenBank/DDBJ databases">
        <title>Draft genome sequence of Moraxella equi CCUG 4950T type strain.</title>
        <authorList>
            <person name="Salva-Serra F."/>
            <person name="Engstrom-Jakobsson H."/>
            <person name="Thorell K."/>
            <person name="Jaen-Luchoro D."/>
            <person name="Gonzales-Siles L."/>
            <person name="Karlsson R."/>
            <person name="Yazdan S."/>
            <person name="Boulund F."/>
            <person name="Johnning A."/>
            <person name="Engstrand L."/>
            <person name="Kristiansson E."/>
            <person name="Moore E."/>
        </authorList>
    </citation>
    <scope>NUCLEOTIDE SEQUENCE [LARGE SCALE GENOMIC DNA]</scope>
    <source>
        <strain evidence="5 7">CCUG 4950</strain>
    </source>
</reference>
<keyword evidence="7" id="KW-1185">Reference proteome</keyword>
<evidence type="ECO:0000256" key="2">
    <source>
        <dbReference type="ARBA" id="ARBA00022679"/>
    </source>
</evidence>
<sequence>MDMNALSTIDPTSLGDNVPRRHGQIVPSLARAFLALTGWQIVGDIPNINKAVLLAVPHTSNFDGVYAIPTLLALDVDIKIMGKKELFKLPVMSHFLTWAGVIPIDRDKKGSVLQANIDRFKTGKPFFLGLAPEGTRGYTDEWKTGFYYIATGAGVPILPVAMDYKTKEVRFMTLFYPTGDIEADLPKIYAYYDGVEGKHVDKMSKPLQDLKK</sequence>
<dbReference type="Pfam" id="PF01553">
    <property type="entry name" value="Acyltransferase"/>
    <property type="match status" value="1"/>
</dbReference>
<evidence type="ECO:0000313" key="7">
    <source>
        <dbReference type="Proteomes" id="UP000190777"/>
    </source>
</evidence>
<name>A0A378QVL6_9GAMM</name>
<gene>
    <name evidence="6" type="primary">plsC</name>
    <name evidence="5" type="ORF">B5J93_12070</name>
    <name evidence="6" type="ORF">NCTC11012_02616</name>
</gene>
<dbReference type="PANTHER" id="PTHR10434:SF9">
    <property type="entry name" value="PHOSPHOLIPID_GLYCEROL ACYLTRANSFERASE DOMAIN-CONTAINING PROTEIN"/>
    <property type="match status" value="1"/>
</dbReference>
<evidence type="ECO:0000256" key="3">
    <source>
        <dbReference type="ARBA" id="ARBA00023315"/>
    </source>
</evidence>
<dbReference type="EMBL" id="UGQF01000001">
    <property type="protein sequence ID" value="STZ04344.1"/>
    <property type="molecule type" value="Genomic_DNA"/>
</dbReference>
<dbReference type="PANTHER" id="PTHR10434">
    <property type="entry name" value="1-ACYL-SN-GLYCEROL-3-PHOSPHATE ACYLTRANSFERASE"/>
    <property type="match status" value="1"/>
</dbReference>
<feature type="domain" description="Phospholipid/glycerol acyltransferase" evidence="4">
    <location>
        <begin position="52"/>
        <end position="165"/>
    </location>
</feature>
<dbReference type="AlphaFoldDB" id="A0A378QVL6"/>
<accession>A0A378QVL6</accession>
<dbReference type="Proteomes" id="UP000190777">
    <property type="component" value="Unassembled WGS sequence"/>
</dbReference>
<dbReference type="InterPro" id="IPR002123">
    <property type="entry name" value="Plipid/glycerol_acylTrfase"/>
</dbReference>
<protein>
    <submittedName>
        <fullName evidence="6">1-acyl-sn-glycerol-3-phosphate acyltransferase</fullName>
        <ecNumber evidence="6">2.3.1.-</ecNumber>
    </submittedName>
    <submittedName>
        <fullName evidence="5">Glycerol acyltransferase</fullName>
    </submittedName>
</protein>
<dbReference type="CDD" id="cd07988">
    <property type="entry name" value="LPLAT_ABO13168-like"/>
    <property type="match status" value="1"/>
</dbReference>
<reference evidence="6 8" key="2">
    <citation type="submission" date="2018-06" db="EMBL/GenBank/DDBJ databases">
        <authorList>
            <consortium name="Pathogen Informatics"/>
            <person name="Doyle S."/>
        </authorList>
    </citation>
    <scope>NUCLEOTIDE SEQUENCE [LARGE SCALE GENOMIC DNA]</scope>
    <source>
        <strain evidence="6 8">NCTC11012</strain>
    </source>
</reference>
<evidence type="ECO:0000256" key="1">
    <source>
        <dbReference type="ARBA" id="ARBA00005189"/>
    </source>
</evidence>
<dbReference type="RefSeq" id="WP_079326600.1">
    <property type="nucleotide sequence ID" value="NZ_MXAP01000145.1"/>
</dbReference>
<keyword evidence="3 6" id="KW-0012">Acyltransferase</keyword>
<dbReference type="GO" id="GO:0006654">
    <property type="term" value="P:phosphatidic acid biosynthetic process"/>
    <property type="evidence" value="ECO:0007669"/>
    <property type="project" value="TreeGrafter"/>
</dbReference>
<comment type="pathway">
    <text evidence="1">Lipid metabolism.</text>
</comment>
<keyword evidence="2 6" id="KW-0808">Transferase</keyword>
<dbReference type="EMBL" id="MXAP01000145">
    <property type="protein sequence ID" value="OPH34201.1"/>
    <property type="molecule type" value="Genomic_DNA"/>
</dbReference>
<dbReference type="SUPFAM" id="SSF69593">
    <property type="entry name" value="Glycerol-3-phosphate (1)-acyltransferase"/>
    <property type="match status" value="1"/>
</dbReference>
<evidence type="ECO:0000313" key="5">
    <source>
        <dbReference type="EMBL" id="OPH34201.1"/>
    </source>
</evidence>
<dbReference type="SMART" id="SM00563">
    <property type="entry name" value="PlsC"/>
    <property type="match status" value="1"/>
</dbReference>
<evidence type="ECO:0000313" key="6">
    <source>
        <dbReference type="EMBL" id="STZ04344.1"/>
    </source>
</evidence>
<proteinExistence type="predicted"/>
<evidence type="ECO:0000259" key="4">
    <source>
        <dbReference type="SMART" id="SM00563"/>
    </source>
</evidence>